<dbReference type="AlphaFoldDB" id="A0A371HWT2"/>
<evidence type="ECO:0000313" key="4">
    <source>
        <dbReference type="Proteomes" id="UP000257109"/>
    </source>
</evidence>
<dbReference type="Proteomes" id="UP000257109">
    <property type="component" value="Unassembled WGS sequence"/>
</dbReference>
<dbReference type="Pfam" id="PF25597">
    <property type="entry name" value="SH3_retrovirus"/>
    <property type="match status" value="1"/>
</dbReference>
<protein>
    <recommendedName>
        <fullName evidence="2">Retroviral polymerase SH3-like domain-containing protein</fullName>
    </recommendedName>
</protein>
<dbReference type="EMBL" id="QJKJ01001518">
    <property type="protein sequence ID" value="RDY07232.1"/>
    <property type="molecule type" value="Genomic_DNA"/>
</dbReference>
<proteinExistence type="predicted"/>
<name>A0A371HWT2_MUCPR</name>
<sequence length="254" mass="29694">MSPYRIVFGKACHLLVEIKHRAYWELEELRLEAYENSQIYKEKVKHFHDSRILRKEFSVGQKVLLFNSKLKLIIGKLRSKWDRSFVETNIFPYGVVKVRDEANNNTSKVNGNQLKHEGSNLNSTMGEDSKRKDINITLIRSDHGVNLKMKSFNYFVKIIGHGVNLRTPQQKWTYSKKESIKGTFLGYSKTSKEYRVYNSRTLTIKESINVNFKPNKELLELDASFPENVDEALLDDGWVKAIKEKLDQFQKNEV</sequence>
<keyword evidence="4" id="KW-1185">Reference proteome</keyword>
<comment type="caution">
    <text evidence="3">The sequence shown here is derived from an EMBL/GenBank/DDBJ whole genome shotgun (WGS) entry which is preliminary data.</text>
</comment>
<feature type="domain" description="Retroviral polymerase SH3-like" evidence="2">
    <location>
        <begin position="176"/>
        <end position="217"/>
    </location>
</feature>
<dbReference type="OrthoDB" id="1751476at2759"/>
<dbReference type="InterPro" id="IPR057670">
    <property type="entry name" value="SH3_retrovirus"/>
</dbReference>
<feature type="non-terminal residue" evidence="3">
    <location>
        <position position="1"/>
    </location>
</feature>
<accession>A0A371HWT2</accession>
<organism evidence="3 4">
    <name type="scientific">Mucuna pruriens</name>
    <name type="common">Velvet bean</name>
    <name type="synonym">Dolichos pruriens</name>
    <dbReference type="NCBI Taxonomy" id="157652"/>
    <lineage>
        <taxon>Eukaryota</taxon>
        <taxon>Viridiplantae</taxon>
        <taxon>Streptophyta</taxon>
        <taxon>Embryophyta</taxon>
        <taxon>Tracheophyta</taxon>
        <taxon>Spermatophyta</taxon>
        <taxon>Magnoliopsida</taxon>
        <taxon>eudicotyledons</taxon>
        <taxon>Gunneridae</taxon>
        <taxon>Pentapetalae</taxon>
        <taxon>rosids</taxon>
        <taxon>fabids</taxon>
        <taxon>Fabales</taxon>
        <taxon>Fabaceae</taxon>
        <taxon>Papilionoideae</taxon>
        <taxon>50 kb inversion clade</taxon>
        <taxon>NPAAA clade</taxon>
        <taxon>indigoferoid/millettioid clade</taxon>
        <taxon>Phaseoleae</taxon>
        <taxon>Mucuna</taxon>
    </lineage>
</organism>
<feature type="region of interest" description="Disordered" evidence="1">
    <location>
        <begin position="106"/>
        <end position="127"/>
    </location>
</feature>
<evidence type="ECO:0000313" key="3">
    <source>
        <dbReference type="EMBL" id="RDY07232.1"/>
    </source>
</evidence>
<evidence type="ECO:0000259" key="2">
    <source>
        <dbReference type="Pfam" id="PF25597"/>
    </source>
</evidence>
<gene>
    <name evidence="3" type="ORF">CR513_08683</name>
</gene>
<feature type="compositionally biased region" description="Polar residues" evidence="1">
    <location>
        <begin position="106"/>
        <end position="126"/>
    </location>
</feature>
<evidence type="ECO:0000256" key="1">
    <source>
        <dbReference type="SAM" id="MobiDB-lite"/>
    </source>
</evidence>
<reference evidence="3" key="1">
    <citation type="submission" date="2018-05" db="EMBL/GenBank/DDBJ databases">
        <title>Draft genome of Mucuna pruriens seed.</title>
        <authorList>
            <person name="Nnadi N.E."/>
            <person name="Vos R."/>
            <person name="Hasami M.H."/>
            <person name="Devisetty U.K."/>
            <person name="Aguiy J.C."/>
        </authorList>
    </citation>
    <scope>NUCLEOTIDE SEQUENCE [LARGE SCALE GENOMIC DNA]</scope>
    <source>
        <strain evidence="3">JCA_2017</strain>
    </source>
</reference>